<dbReference type="NCBIfam" id="TIGR00275">
    <property type="entry name" value="aminoacetone oxidase family FAD-binding enzyme"/>
    <property type="match status" value="1"/>
</dbReference>
<dbReference type="Gene3D" id="1.10.8.260">
    <property type="entry name" value="HI0933 insert domain-like"/>
    <property type="match status" value="1"/>
</dbReference>
<dbReference type="PANTHER" id="PTHR42887">
    <property type="entry name" value="OS12G0638800 PROTEIN"/>
    <property type="match status" value="1"/>
</dbReference>
<keyword evidence="2" id="KW-0285">Flavoprotein</keyword>
<evidence type="ECO:0000256" key="1">
    <source>
        <dbReference type="ARBA" id="ARBA00001974"/>
    </source>
</evidence>
<feature type="domain" description="RsdA/BaiN/AoA(So)-like insert" evidence="5">
    <location>
        <begin position="203"/>
        <end position="360"/>
    </location>
</feature>
<dbReference type="Gene3D" id="3.50.50.60">
    <property type="entry name" value="FAD/NAD(P)-binding domain"/>
    <property type="match status" value="1"/>
</dbReference>
<dbReference type="PANTHER" id="PTHR42887:SF1">
    <property type="entry name" value="BLR3961 PROTEIN"/>
    <property type="match status" value="1"/>
</dbReference>
<comment type="cofactor">
    <cofactor evidence="1">
        <name>FAD</name>
        <dbReference type="ChEBI" id="CHEBI:57692"/>
    </cofactor>
</comment>
<dbReference type="InterPro" id="IPR004792">
    <property type="entry name" value="BaiN-like"/>
</dbReference>
<dbReference type="InterPro" id="IPR055178">
    <property type="entry name" value="RsdA/BaiN/AoA(So)-like_dom"/>
</dbReference>
<dbReference type="InterPro" id="IPR023166">
    <property type="entry name" value="BaiN-like_dom_sf"/>
</dbReference>
<dbReference type="RefSeq" id="WP_133619346.1">
    <property type="nucleotide sequence ID" value="NZ_SNZE01000005.1"/>
</dbReference>
<dbReference type="OrthoDB" id="5288829at2"/>
<dbReference type="PRINTS" id="PR00420">
    <property type="entry name" value="RNGMNOXGNASE"/>
</dbReference>
<dbReference type="Pfam" id="PF22780">
    <property type="entry name" value="HI0933_like_1st"/>
    <property type="match status" value="1"/>
</dbReference>
<accession>A0A4R6Y9Q6</accession>
<reference evidence="6 7" key="1">
    <citation type="submission" date="2019-03" db="EMBL/GenBank/DDBJ databases">
        <title>Genomic Encyclopedia of Type Strains, Phase IV (KMG-IV): sequencing the most valuable type-strain genomes for metagenomic binning, comparative biology and taxonomic classification.</title>
        <authorList>
            <person name="Goeker M."/>
        </authorList>
    </citation>
    <scope>NUCLEOTIDE SEQUENCE [LARGE SCALE GENOMIC DNA]</scope>
    <source>
        <strain evidence="6 7">DSM 102852</strain>
    </source>
</reference>
<gene>
    <name evidence="6" type="ORF">DFR44_10578</name>
</gene>
<dbReference type="InterPro" id="IPR036188">
    <property type="entry name" value="FAD/NAD-bd_sf"/>
</dbReference>
<dbReference type="EMBL" id="SNZE01000005">
    <property type="protein sequence ID" value="TDR32191.1"/>
    <property type="molecule type" value="Genomic_DNA"/>
</dbReference>
<dbReference type="SUPFAM" id="SSF160996">
    <property type="entry name" value="HI0933 insert domain-like"/>
    <property type="match status" value="1"/>
</dbReference>
<evidence type="ECO:0000259" key="4">
    <source>
        <dbReference type="Pfam" id="PF03486"/>
    </source>
</evidence>
<proteinExistence type="predicted"/>
<dbReference type="SUPFAM" id="SSF51905">
    <property type="entry name" value="FAD/NAD(P)-binding domain"/>
    <property type="match status" value="1"/>
</dbReference>
<sequence length="423" mass="45266">MVVGENAQGGRVNQQVIVIGAGPAGLMAAEELSARGFSVTVYDAMPSVGRKFLLAGIGGMNITHSEPLDFFLKRYAPCSEVLLDCIRRFDNQAVVNWMTDLGVSSFVGTSGRVFPNEMKAAPLLRAWLARLKAAGVTFKMRHRWQGWDVSGANVFDSPDGCIKVMADATVLSLGGASWPRLGSDASWVPWLKAAVVDIKPFVAANCGFDVSGWSAHLRDKFAGAPIKPVALRVNDAEGEPLFERRGELVLTETGLEGGLIYAASRVLRESLERTGQATVYLDLLPQHDLAQVQREVGHPRGARSMSSHLASRLGLKGVKTALLFEQLQAAQWADALQLAHQIKALPITFTATRPIDEAISSAGGVSFDSLDAHLMLKNCAGVFCAGEMLDWEAPTGGYLLTACFATGRVAGQGAAAWLSSLNK</sequence>
<dbReference type="NCBIfam" id="TIGR03862">
    <property type="entry name" value="flavo_PP4765"/>
    <property type="match status" value="1"/>
</dbReference>
<evidence type="ECO:0000313" key="6">
    <source>
        <dbReference type="EMBL" id="TDR32191.1"/>
    </source>
</evidence>
<evidence type="ECO:0008006" key="8">
    <source>
        <dbReference type="Google" id="ProtNLM"/>
    </source>
</evidence>
<dbReference type="InterPro" id="IPR022460">
    <property type="entry name" value="Flavoprotein_PP4765"/>
</dbReference>
<feature type="domain" description="RsdA/BaiN/AoA(So)-like Rossmann fold-like" evidence="4">
    <location>
        <begin position="15"/>
        <end position="412"/>
    </location>
</feature>
<dbReference type="Pfam" id="PF03486">
    <property type="entry name" value="HI0933_like"/>
    <property type="match status" value="1"/>
</dbReference>
<protein>
    <recommendedName>
        <fullName evidence="8">NAD(FAD)-utilizing dehydrogenase</fullName>
    </recommendedName>
</protein>
<dbReference type="AlphaFoldDB" id="A0A4R6Y9Q6"/>
<dbReference type="Proteomes" id="UP000294480">
    <property type="component" value="Unassembled WGS sequence"/>
</dbReference>
<evidence type="ECO:0000256" key="3">
    <source>
        <dbReference type="ARBA" id="ARBA00022827"/>
    </source>
</evidence>
<dbReference type="InterPro" id="IPR057661">
    <property type="entry name" value="RsdA/BaiN/AoA(So)_Rossmann"/>
</dbReference>
<evidence type="ECO:0000256" key="2">
    <source>
        <dbReference type="ARBA" id="ARBA00022630"/>
    </source>
</evidence>
<comment type="caution">
    <text evidence="6">The sequence shown here is derived from an EMBL/GenBank/DDBJ whole genome shotgun (WGS) entry which is preliminary data.</text>
</comment>
<dbReference type="Gene3D" id="2.40.30.10">
    <property type="entry name" value="Translation factors"/>
    <property type="match status" value="1"/>
</dbReference>
<organism evidence="6 7">
    <name type="scientific">Hydromonas duriensis</name>
    <dbReference type="NCBI Taxonomy" id="1527608"/>
    <lineage>
        <taxon>Bacteria</taxon>
        <taxon>Pseudomonadati</taxon>
        <taxon>Pseudomonadota</taxon>
        <taxon>Betaproteobacteria</taxon>
        <taxon>Burkholderiales</taxon>
        <taxon>Burkholderiaceae</taxon>
        <taxon>Hydromonas</taxon>
    </lineage>
</organism>
<evidence type="ECO:0000313" key="7">
    <source>
        <dbReference type="Proteomes" id="UP000294480"/>
    </source>
</evidence>
<name>A0A4R6Y9Q6_9BURK</name>
<keyword evidence="7" id="KW-1185">Reference proteome</keyword>
<keyword evidence="3" id="KW-0274">FAD</keyword>
<evidence type="ECO:0000259" key="5">
    <source>
        <dbReference type="Pfam" id="PF22780"/>
    </source>
</evidence>